<feature type="region of interest" description="Disordered" evidence="1">
    <location>
        <begin position="35"/>
        <end position="71"/>
    </location>
</feature>
<proteinExistence type="predicted"/>
<protein>
    <recommendedName>
        <fullName evidence="4">Lipoprotein</fullName>
    </recommendedName>
</protein>
<dbReference type="RefSeq" id="WP_308460114.1">
    <property type="nucleotide sequence ID" value="NZ_JAJEPS010000021.1"/>
</dbReference>
<evidence type="ECO:0000313" key="2">
    <source>
        <dbReference type="EMBL" id="MCC2127474.1"/>
    </source>
</evidence>
<comment type="caution">
    <text evidence="2">The sequence shown here is derived from an EMBL/GenBank/DDBJ whole genome shotgun (WGS) entry which is preliminary data.</text>
</comment>
<reference evidence="2 3" key="1">
    <citation type="submission" date="2021-10" db="EMBL/GenBank/DDBJ databases">
        <title>Anaerobic single-cell dispensing facilitates the cultivation of human gut bacteria.</title>
        <authorList>
            <person name="Afrizal A."/>
        </authorList>
    </citation>
    <scope>NUCLEOTIDE SEQUENCE [LARGE SCALE GENOMIC DNA]</scope>
    <source>
        <strain evidence="2 3">CLA-AA-H276</strain>
    </source>
</reference>
<sequence length="233" mass="26589">MKLQKVKKTAIGILLFFTLSGLCGCGSRSEEPVLLEQHQQQNQQEIEEAEEEQDEENNEEQLPVESEMMPEEEDSEVLSEFDIRNKDVWKMPICEDSRILIKYMDGPQPGNTEHKPADDWYHDISYSGFTPGDEDVEVLDFGGDEIYFVMANPEYGGLNVYTVDGVGVCWDTKAVFIRCSSEYDPDWKGSGARVTVTGDLDFHYRIKYDQLTYEAQSAAGVQVLMEDWEVLVQ</sequence>
<organism evidence="2 3">
    <name type="scientific">Hominiventricola filiformis</name>
    <dbReference type="NCBI Taxonomy" id="2885352"/>
    <lineage>
        <taxon>Bacteria</taxon>
        <taxon>Bacillati</taxon>
        <taxon>Bacillota</taxon>
        <taxon>Clostridia</taxon>
        <taxon>Lachnospirales</taxon>
        <taxon>Lachnospiraceae</taxon>
        <taxon>Hominiventricola</taxon>
    </lineage>
</organism>
<dbReference type="AlphaFoldDB" id="A0AAE3DDN7"/>
<dbReference type="Proteomes" id="UP001198220">
    <property type="component" value="Unassembled WGS sequence"/>
</dbReference>
<name>A0AAE3DDN7_9FIRM</name>
<feature type="compositionally biased region" description="Acidic residues" evidence="1">
    <location>
        <begin position="45"/>
        <end position="59"/>
    </location>
</feature>
<dbReference type="PROSITE" id="PS51257">
    <property type="entry name" value="PROKAR_LIPOPROTEIN"/>
    <property type="match status" value="1"/>
</dbReference>
<evidence type="ECO:0000256" key="1">
    <source>
        <dbReference type="SAM" id="MobiDB-lite"/>
    </source>
</evidence>
<keyword evidence="3" id="KW-1185">Reference proteome</keyword>
<accession>A0AAE3DDN7</accession>
<evidence type="ECO:0000313" key="3">
    <source>
        <dbReference type="Proteomes" id="UP001198220"/>
    </source>
</evidence>
<gene>
    <name evidence="2" type="ORF">LKD36_15055</name>
</gene>
<evidence type="ECO:0008006" key="4">
    <source>
        <dbReference type="Google" id="ProtNLM"/>
    </source>
</evidence>
<dbReference type="EMBL" id="JAJEPS010000021">
    <property type="protein sequence ID" value="MCC2127474.1"/>
    <property type="molecule type" value="Genomic_DNA"/>
</dbReference>